<feature type="active site" description="For OMPdecase activity" evidence="7">
    <location>
        <position position="63"/>
    </location>
</feature>
<evidence type="ECO:0000256" key="6">
    <source>
        <dbReference type="HAMAP-Rule" id="MF_01200"/>
    </source>
</evidence>
<dbReference type="SMART" id="SM00934">
    <property type="entry name" value="OMPdecase"/>
    <property type="match status" value="1"/>
</dbReference>
<dbReference type="KEGG" id="dat:HRM2_35880"/>
<comment type="pathway">
    <text evidence="2 6">Pyrimidine metabolism; UMP biosynthesis via de novo pathway; UMP from orotate: step 2/2.</text>
</comment>
<keyword evidence="3 6" id="KW-0210">Decarboxylase</keyword>
<dbReference type="PANTHER" id="PTHR32119:SF2">
    <property type="entry name" value="OROTIDINE 5'-PHOSPHATE DECARBOXYLASE"/>
    <property type="match status" value="1"/>
</dbReference>
<dbReference type="EMBL" id="CP001087">
    <property type="protein sequence ID" value="ACN16653.1"/>
    <property type="molecule type" value="Genomic_DNA"/>
</dbReference>
<reference evidence="10 11" key="1">
    <citation type="journal article" date="2009" name="Environ. Microbiol.">
        <title>Genome sequence of Desulfobacterium autotrophicum HRM2, a marine sulfate reducer oxidizing organic carbon completely to carbon dioxide.</title>
        <authorList>
            <person name="Strittmatter A.W."/>
            <person name="Liesegang H."/>
            <person name="Rabus R."/>
            <person name="Decker I."/>
            <person name="Amann J."/>
            <person name="Andres S."/>
            <person name="Henne A."/>
            <person name="Fricke W.F."/>
            <person name="Martinez-Arias R."/>
            <person name="Bartels D."/>
            <person name="Goesmann A."/>
            <person name="Krause L."/>
            <person name="Puehler A."/>
            <person name="Klenk H.P."/>
            <person name="Richter M."/>
            <person name="Schuler M."/>
            <person name="Gloeckner F.O."/>
            <person name="Meyerdierks A."/>
            <person name="Gottschalk G."/>
            <person name="Amann R."/>
        </authorList>
    </citation>
    <scope>NUCLEOTIDE SEQUENCE [LARGE SCALE GENOMIC DNA]</scope>
    <source>
        <strain evidence="11">ATCC 43914 / DSM 3382 / HRM2</strain>
    </source>
</reference>
<feature type="active site" description="Proton donor" evidence="6">
    <location>
        <position position="65"/>
    </location>
</feature>
<evidence type="ECO:0000256" key="2">
    <source>
        <dbReference type="ARBA" id="ARBA00004861"/>
    </source>
</evidence>
<name>C0Q9T5_DESAH</name>
<keyword evidence="11" id="KW-1185">Reference proteome</keyword>
<feature type="binding site" evidence="6 8">
    <location>
        <position position="195"/>
    </location>
    <ligand>
        <name>substrate</name>
    </ligand>
</feature>
<dbReference type="PANTHER" id="PTHR32119">
    <property type="entry name" value="OROTIDINE 5'-PHOSPHATE DECARBOXYLASE"/>
    <property type="match status" value="1"/>
</dbReference>
<comment type="function">
    <text evidence="1 6">Catalyzes the decarboxylation of orotidine 5'-monophosphate (OMP) to uridine 5'-monophosphate (UMP).</text>
</comment>
<evidence type="ECO:0000256" key="3">
    <source>
        <dbReference type="ARBA" id="ARBA00022793"/>
    </source>
</evidence>
<feature type="binding site" evidence="6 8">
    <location>
        <position position="119"/>
    </location>
    <ligand>
        <name>substrate</name>
    </ligand>
</feature>
<comment type="subunit">
    <text evidence="6">Homodimer.</text>
</comment>
<dbReference type="NCBIfam" id="TIGR01740">
    <property type="entry name" value="pyrF"/>
    <property type="match status" value="1"/>
</dbReference>
<evidence type="ECO:0000256" key="8">
    <source>
        <dbReference type="PIRSR" id="PIRSR614732-2"/>
    </source>
</evidence>
<dbReference type="InterPro" id="IPR013785">
    <property type="entry name" value="Aldolase_TIM"/>
</dbReference>
<dbReference type="RefSeq" id="WP_015905403.1">
    <property type="nucleotide sequence ID" value="NC_012108.1"/>
</dbReference>
<dbReference type="GO" id="GO:0006207">
    <property type="term" value="P:'de novo' pyrimidine nucleobase biosynthetic process"/>
    <property type="evidence" value="ECO:0007669"/>
    <property type="project" value="InterPro"/>
</dbReference>
<dbReference type="STRING" id="177437.HRM2_35880"/>
<dbReference type="eggNOG" id="COG0284">
    <property type="taxonomic scope" value="Bacteria"/>
</dbReference>
<comment type="similarity">
    <text evidence="6">Belongs to the OMP decarboxylase family. Type 1 subfamily.</text>
</comment>
<evidence type="ECO:0000313" key="10">
    <source>
        <dbReference type="EMBL" id="ACN16653.1"/>
    </source>
</evidence>
<dbReference type="CDD" id="cd04725">
    <property type="entry name" value="OMP_decarboxylase_like"/>
    <property type="match status" value="1"/>
</dbReference>
<feature type="binding site" evidence="6 8">
    <location>
        <position position="215"/>
    </location>
    <ligand>
        <name>substrate</name>
    </ligand>
</feature>
<evidence type="ECO:0000259" key="9">
    <source>
        <dbReference type="SMART" id="SM00934"/>
    </source>
</evidence>
<dbReference type="InterPro" id="IPR047596">
    <property type="entry name" value="OMPdecase_bac"/>
</dbReference>
<evidence type="ECO:0000256" key="5">
    <source>
        <dbReference type="ARBA" id="ARBA00023239"/>
    </source>
</evidence>
<protein>
    <recommendedName>
        <fullName evidence="6">Orotidine 5'-phosphate decarboxylase</fullName>
        <ecNumber evidence="6">4.1.1.23</ecNumber>
    </recommendedName>
    <alternativeName>
        <fullName evidence="6">OMP decarboxylase</fullName>
        <shortName evidence="6">OMPDCase</shortName>
        <shortName evidence="6">OMPdecase</shortName>
    </alternativeName>
</protein>
<dbReference type="Proteomes" id="UP000000442">
    <property type="component" value="Chromosome"/>
</dbReference>
<dbReference type="AlphaFoldDB" id="C0Q9T5"/>
<feature type="binding site" evidence="6 8">
    <location>
        <position position="35"/>
    </location>
    <ligand>
        <name>substrate</name>
    </ligand>
</feature>
<feature type="binding site" evidence="6 8">
    <location>
        <position position="216"/>
    </location>
    <ligand>
        <name>substrate</name>
    </ligand>
</feature>
<evidence type="ECO:0000313" key="11">
    <source>
        <dbReference type="Proteomes" id="UP000000442"/>
    </source>
</evidence>
<evidence type="ECO:0000256" key="4">
    <source>
        <dbReference type="ARBA" id="ARBA00022975"/>
    </source>
</evidence>
<evidence type="ECO:0000256" key="1">
    <source>
        <dbReference type="ARBA" id="ARBA00002356"/>
    </source>
</evidence>
<evidence type="ECO:0000256" key="7">
    <source>
        <dbReference type="PIRSR" id="PIRSR614732-1"/>
    </source>
</evidence>
<dbReference type="InterPro" id="IPR001754">
    <property type="entry name" value="OMPdeCOase_dom"/>
</dbReference>
<keyword evidence="5 6" id="KW-0456">Lyase</keyword>
<dbReference type="SUPFAM" id="SSF51366">
    <property type="entry name" value="Ribulose-phoshate binding barrel"/>
    <property type="match status" value="1"/>
</dbReference>
<proteinExistence type="inferred from homology"/>
<feature type="binding site" evidence="6 8">
    <location>
        <position position="13"/>
    </location>
    <ligand>
        <name>substrate</name>
    </ligand>
</feature>
<feature type="domain" description="Orotidine 5'-phosphate decarboxylase" evidence="9">
    <location>
        <begin position="7"/>
        <end position="231"/>
    </location>
</feature>
<dbReference type="Pfam" id="PF00215">
    <property type="entry name" value="OMPdecase"/>
    <property type="match status" value="1"/>
</dbReference>
<dbReference type="Gene3D" id="3.20.20.70">
    <property type="entry name" value="Aldolase class I"/>
    <property type="match status" value="1"/>
</dbReference>
<dbReference type="InterPro" id="IPR014732">
    <property type="entry name" value="OMPdecase"/>
</dbReference>
<sequence>MKKGNSRIIFPLDVDSAAEAEDLVRMLDQKVGMFKIGLELFIDQGPAMVRRVRALSDAGIFLDLKLHDISATVKKAMESAVKTGADLVTVHASSSQKMLEMAVQGGQGKTRVLGVTLLTDNDASVVEACGFRQEYVTRTEQLVLKRAGFAHGAGCAGVVCSGLEAAAVKKVFGRDFLIVTPGIRPAWGSVENDDQERITTPAMAIGQGADFIVVGRPIRTAVDPCAAADAIAGEVEAALADRYD</sequence>
<organism evidence="10 11">
    <name type="scientific">Desulforapulum autotrophicum (strain ATCC 43914 / DSM 3382 / VKM B-1955 / HRM2)</name>
    <name type="common">Desulfobacterium autotrophicum</name>
    <dbReference type="NCBI Taxonomy" id="177437"/>
    <lineage>
        <taxon>Bacteria</taxon>
        <taxon>Pseudomonadati</taxon>
        <taxon>Thermodesulfobacteriota</taxon>
        <taxon>Desulfobacteria</taxon>
        <taxon>Desulfobacterales</taxon>
        <taxon>Desulfobacteraceae</taxon>
        <taxon>Desulforapulum</taxon>
    </lineage>
</organism>
<dbReference type="GO" id="GO:0044205">
    <property type="term" value="P:'de novo' UMP biosynthetic process"/>
    <property type="evidence" value="ECO:0007669"/>
    <property type="project" value="UniProtKB-UniRule"/>
</dbReference>
<dbReference type="GO" id="GO:0005829">
    <property type="term" value="C:cytosol"/>
    <property type="evidence" value="ECO:0007669"/>
    <property type="project" value="TreeGrafter"/>
</dbReference>
<dbReference type="GO" id="GO:0004590">
    <property type="term" value="F:orotidine-5'-phosphate decarboxylase activity"/>
    <property type="evidence" value="ECO:0007669"/>
    <property type="project" value="UniProtKB-UniRule"/>
</dbReference>
<feature type="binding site" evidence="6">
    <location>
        <begin position="63"/>
        <end position="72"/>
    </location>
    <ligand>
        <name>substrate</name>
    </ligand>
</feature>
<feature type="active site" description="For OMPdecase activity" evidence="7">
    <location>
        <position position="68"/>
    </location>
</feature>
<comment type="catalytic activity">
    <reaction evidence="6">
        <text>orotidine 5'-phosphate + H(+) = UMP + CO2</text>
        <dbReference type="Rhea" id="RHEA:11596"/>
        <dbReference type="ChEBI" id="CHEBI:15378"/>
        <dbReference type="ChEBI" id="CHEBI:16526"/>
        <dbReference type="ChEBI" id="CHEBI:57538"/>
        <dbReference type="ChEBI" id="CHEBI:57865"/>
        <dbReference type="EC" id="4.1.1.23"/>
    </reaction>
</comment>
<feature type="binding site" evidence="6 8">
    <location>
        <position position="184"/>
    </location>
    <ligand>
        <name>substrate</name>
    </ligand>
</feature>
<dbReference type="HAMAP" id="MF_01200_B">
    <property type="entry name" value="OMPdecase_type1_B"/>
    <property type="match status" value="1"/>
</dbReference>
<dbReference type="OrthoDB" id="9806203at2"/>
<dbReference type="InterPro" id="IPR011060">
    <property type="entry name" value="RibuloseP-bd_barrel"/>
</dbReference>
<keyword evidence="4 6" id="KW-0665">Pyrimidine biosynthesis</keyword>
<dbReference type="HOGENOM" id="CLU_067069_1_0_7"/>
<gene>
    <name evidence="6 10" type="primary">pyrF</name>
    <name evidence="10" type="ordered locus">HRM2_35880</name>
</gene>
<accession>C0Q9T5</accession>
<dbReference type="EC" id="4.1.1.23" evidence="6"/>
<dbReference type="UniPathway" id="UPA00070">
    <property type="reaction ID" value="UER00120"/>
</dbReference>
<dbReference type="NCBIfam" id="NF001273">
    <property type="entry name" value="PRK00230.1"/>
    <property type="match status" value="1"/>
</dbReference>
<feature type="active site" description="For OMPdecase activity" evidence="7">
    <location>
        <position position="65"/>
    </location>
</feature>